<name>A0A3M7RJ54_BRAPC</name>
<evidence type="ECO:0000313" key="2">
    <source>
        <dbReference type="Proteomes" id="UP000276133"/>
    </source>
</evidence>
<reference evidence="1 2" key="1">
    <citation type="journal article" date="2018" name="Sci. Rep.">
        <title>Genomic signatures of local adaptation to the degree of environmental predictability in rotifers.</title>
        <authorList>
            <person name="Franch-Gras L."/>
            <person name="Hahn C."/>
            <person name="Garcia-Roger E.M."/>
            <person name="Carmona M.J."/>
            <person name="Serra M."/>
            <person name="Gomez A."/>
        </authorList>
    </citation>
    <scope>NUCLEOTIDE SEQUENCE [LARGE SCALE GENOMIC DNA]</scope>
    <source>
        <strain evidence="1">HYR1</strain>
    </source>
</reference>
<evidence type="ECO:0000313" key="1">
    <source>
        <dbReference type="EMBL" id="RNA23328.1"/>
    </source>
</evidence>
<organism evidence="1 2">
    <name type="scientific">Brachionus plicatilis</name>
    <name type="common">Marine rotifer</name>
    <name type="synonym">Brachionus muelleri</name>
    <dbReference type="NCBI Taxonomy" id="10195"/>
    <lineage>
        <taxon>Eukaryota</taxon>
        <taxon>Metazoa</taxon>
        <taxon>Spiralia</taxon>
        <taxon>Gnathifera</taxon>
        <taxon>Rotifera</taxon>
        <taxon>Eurotatoria</taxon>
        <taxon>Monogononta</taxon>
        <taxon>Pseudotrocha</taxon>
        <taxon>Ploima</taxon>
        <taxon>Brachionidae</taxon>
        <taxon>Brachionus</taxon>
    </lineage>
</organism>
<dbReference type="EMBL" id="REGN01003312">
    <property type="protein sequence ID" value="RNA23328.1"/>
    <property type="molecule type" value="Genomic_DNA"/>
</dbReference>
<keyword evidence="2" id="KW-1185">Reference proteome</keyword>
<accession>A0A3M7RJ54</accession>
<gene>
    <name evidence="1" type="ORF">BpHYR1_016244</name>
</gene>
<protein>
    <submittedName>
        <fullName evidence="1">Uncharacterized protein</fullName>
    </submittedName>
</protein>
<sequence>MKSDKVHINKTTVIPSIYTNQVQYVQLKHDEPHSICVPLGAIQAGFHPNVHTWPSELCIHRPIRWEA</sequence>
<proteinExistence type="predicted"/>
<comment type="caution">
    <text evidence="1">The sequence shown here is derived from an EMBL/GenBank/DDBJ whole genome shotgun (WGS) entry which is preliminary data.</text>
</comment>
<dbReference type="AlphaFoldDB" id="A0A3M7RJ54"/>
<dbReference type="Proteomes" id="UP000276133">
    <property type="component" value="Unassembled WGS sequence"/>
</dbReference>